<feature type="region of interest" description="Disordered" evidence="1">
    <location>
        <begin position="95"/>
        <end position="118"/>
    </location>
</feature>
<reference evidence="2 3" key="1">
    <citation type="submission" date="2021-07" db="EMBL/GenBank/DDBJ databases">
        <authorList>
            <consortium name="Genoscope - CEA"/>
            <person name="William W."/>
        </authorList>
    </citation>
    <scope>NUCLEOTIDE SEQUENCE [LARGE SCALE GENOMIC DNA]</scope>
</reference>
<gene>
    <name evidence="2" type="ORF">BRAPAZ1V2_A01P27330.2</name>
</gene>
<dbReference type="Gramene" id="A01p27330.2_BraZ1">
    <property type="protein sequence ID" value="A01p27330.2_BraZ1.CDS"/>
    <property type="gene ID" value="A01g27330.2_BraZ1"/>
</dbReference>
<proteinExistence type="predicted"/>
<evidence type="ECO:0000313" key="3">
    <source>
        <dbReference type="Proteomes" id="UP000694005"/>
    </source>
</evidence>
<evidence type="ECO:0000313" key="2">
    <source>
        <dbReference type="EMBL" id="CAG7888657.1"/>
    </source>
</evidence>
<evidence type="ECO:0000256" key="1">
    <source>
        <dbReference type="SAM" id="MobiDB-lite"/>
    </source>
</evidence>
<protein>
    <submittedName>
        <fullName evidence="2">Uncharacterized protein</fullName>
    </submittedName>
</protein>
<organism evidence="2 3">
    <name type="scientific">Brassica campestris</name>
    <name type="common">Field mustard</name>
    <dbReference type="NCBI Taxonomy" id="3711"/>
    <lineage>
        <taxon>Eukaryota</taxon>
        <taxon>Viridiplantae</taxon>
        <taxon>Streptophyta</taxon>
        <taxon>Embryophyta</taxon>
        <taxon>Tracheophyta</taxon>
        <taxon>Spermatophyta</taxon>
        <taxon>Magnoliopsida</taxon>
        <taxon>eudicotyledons</taxon>
        <taxon>Gunneridae</taxon>
        <taxon>Pentapetalae</taxon>
        <taxon>rosids</taxon>
        <taxon>malvids</taxon>
        <taxon>Brassicales</taxon>
        <taxon>Brassicaceae</taxon>
        <taxon>Brassiceae</taxon>
        <taxon>Brassica</taxon>
    </lineage>
</organism>
<dbReference type="AlphaFoldDB" id="A0A8D9LVY7"/>
<sequence length="388" mass="43738">MLCQNLVRVMGTPYQTDRLRCCWLTRVAKDTKVLKRPSSYMFINFTLKDFIDIFYFLQITVINFNIIKVMFNAKPRWKWTMHCWKVTGTKPSVKKEVSAAETESGVKEESGRPQKKALKEKSACSEALSEAFATVGRMTKEDIEKSFRDIADVMRDGFEMFLKEIKSLGDMMEAVEKKVGITKKGTASNDFQITASSPPKPGVKSLGKVESVNGAKAGQNDAQEPSSSKELRLVIAKEPEVKPYEQSGEPSVLVLGKGAPTVSDLQQGEARRQTKKAKAMEFVREKSERERKLAASQQSPFKGNNTAKLIIPNKRVGQGYDPFAPFDKKMSKVLTDWLKLDLDEGDLNGLGRRLPTGVWIYHACIVPTFFQSLKVWGGGWMWMIFIHQ</sequence>
<dbReference type="Proteomes" id="UP000694005">
    <property type="component" value="Chromosome A01"/>
</dbReference>
<dbReference type="EMBL" id="LS974617">
    <property type="protein sequence ID" value="CAG7888657.1"/>
    <property type="molecule type" value="Genomic_DNA"/>
</dbReference>
<name>A0A8D9LVY7_BRACM</name>
<accession>A0A8D9LVY7</accession>